<evidence type="ECO:0000256" key="13">
    <source>
        <dbReference type="ARBA" id="ARBA00023136"/>
    </source>
</evidence>
<dbReference type="Gene3D" id="1.10.287.130">
    <property type="match status" value="1"/>
</dbReference>
<dbReference type="RefSeq" id="WP_184668648.1">
    <property type="nucleotide sequence ID" value="NZ_BAABAI010000013.1"/>
</dbReference>
<dbReference type="InterPro" id="IPR003661">
    <property type="entry name" value="HisK_dim/P_dom"/>
</dbReference>
<dbReference type="CDD" id="cd00075">
    <property type="entry name" value="HATPase"/>
    <property type="match status" value="1"/>
</dbReference>
<dbReference type="InterPro" id="IPR036097">
    <property type="entry name" value="HisK_dim/P_sf"/>
</dbReference>
<dbReference type="SMART" id="SM00387">
    <property type="entry name" value="HATPase_c"/>
    <property type="match status" value="1"/>
</dbReference>
<evidence type="ECO:0000313" key="18">
    <source>
        <dbReference type="Proteomes" id="UP000542674"/>
    </source>
</evidence>
<dbReference type="GO" id="GO:0005886">
    <property type="term" value="C:plasma membrane"/>
    <property type="evidence" value="ECO:0007669"/>
    <property type="project" value="UniProtKB-SubCell"/>
</dbReference>
<evidence type="ECO:0000256" key="3">
    <source>
        <dbReference type="ARBA" id="ARBA00004236"/>
    </source>
</evidence>
<evidence type="ECO:0000256" key="6">
    <source>
        <dbReference type="ARBA" id="ARBA00022679"/>
    </source>
</evidence>
<evidence type="ECO:0000259" key="15">
    <source>
        <dbReference type="PROSITE" id="PS50109"/>
    </source>
</evidence>
<keyword evidence="12" id="KW-0902">Two-component regulatory system</keyword>
<dbReference type="CDD" id="cd00082">
    <property type="entry name" value="HisKA"/>
    <property type="match status" value="1"/>
</dbReference>
<keyword evidence="9 17" id="KW-0418">Kinase</keyword>
<gene>
    <name evidence="17" type="ORF">F4559_002568</name>
</gene>
<dbReference type="EC" id="2.7.13.3" evidence="4"/>
<dbReference type="CDD" id="cd00130">
    <property type="entry name" value="PAS"/>
    <property type="match status" value="1"/>
</dbReference>
<evidence type="ECO:0000256" key="1">
    <source>
        <dbReference type="ARBA" id="ARBA00000085"/>
    </source>
</evidence>
<accession>A0A7W7WVD1</accession>
<dbReference type="Pfam" id="PF00512">
    <property type="entry name" value="HisKA"/>
    <property type="match status" value="1"/>
</dbReference>
<dbReference type="GO" id="GO:0007234">
    <property type="term" value="P:osmosensory signaling via phosphorelay pathway"/>
    <property type="evidence" value="ECO:0007669"/>
    <property type="project" value="TreeGrafter"/>
</dbReference>
<protein>
    <recommendedName>
        <fullName evidence="14">Sensor-like histidine kinase SenX3</fullName>
        <ecNumber evidence="4">2.7.13.3</ecNumber>
    </recommendedName>
</protein>
<dbReference type="InterPro" id="IPR013656">
    <property type="entry name" value="PAS_4"/>
</dbReference>
<evidence type="ECO:0000259" key="16">
    <source>
        <dbReference type="PROSITE" id="PS50112"/>
    </source>
</evidence>
<dbReference type="InterPro" id="IPR003594">
    <property type="entry name" value="HATPase_dom"/>
</dbReference>
<comment type="caution">
    <text evidence="17">The sequence shown here is derived from an EMBL/GenBank/DDBJ whole genome shotgun (WGS) entry which is preliminary data.</text>
</comment>
<keyword evidence="5" id="KW-0597">Phosphoprotein</keyword>
<dbReference type="InterPro" id="IPR004358">
    <property type="entry name" value="Sig_transdc_His_kin-like_C"/>
</dbReference>
<dbReference type="SUPFAM" id="SSF55874">
    <property type="entry name" value="ATPase domain of HSP90 chaperone/DNA topoisomerase II/histidine kinase"/>
    <property type="match status" value="1"/>
</dbReference>
<evidence type="ECO:0000256" key="12">
    <source>
        <dbReference type="ARBA" id="ARBA00023012"/>
    </source>
</evidence>
<proteinExistence type="predicted"/>
<dbReference type="InterPro" id="IPR050351">
    <property type="entry name" value="BphY/WalK/GraS-like"/>
</dbReference>
<dbReference type="SUPFAM" id="SSF55785">
    <property type="entry name" value="PYP-like sensor domain (PAS domain)"/>
    <property type="match status" value="1"/>
</dbReference>
<reference evidence="17 18" key="1">
    <citation type="submission" date="2020-08" db="EMBL/GenBank/DDBJ databases">
        <title>Sequencing the genomes of 1000 actinobacteria strains.</title>
        <authorList>
            <person name="Klenk H.-P."/>
        </authorList>
    </citation>
    <scope>NUCLEOTIDE SEQUENCE [LARGE SCALE GENOMIC DNA]</scope>
    <source>
        <strain evidence="17 18">DSM 45084</strain>
    </source>
</reference>
<dbReference type="InterPro" id="IPR036890">
    <property type="entry name" value="HATPase_C_sf"/>
</dbReference>
<comment type="catalytic activity">
    <reaction evidence="1">
        <text>ATP + protein L-histidine = ADP + protein N-phospho-L-histidine.</text>
        <dbReference type="EC" id="2.7.13.3"/>
    </reaction>
</comment>
<dbReference type="Pfam" id="PF02518">
    <property type="entry name" value="HATPase_c"/>
    <property type="match status" value="1"/>
</dbReference>
<evidence type="ECO:0000256" key="4">
    <source>
        <dbReference type="ARBA" id="ARBA00012438"/>
    </source>
</evidence>
<keyword evidence="13" id="KW-0472">Membrane</keyword>
<dbReference type="PANTHER" id="PTHR42878:SF7">
    <property type="entry name" value="SENSOR HISTIDINE KINASE GLRK"/>
    <property type="match status" value="1"/>
</dbReference>
<dbReference type="PROSITE" id="PS50109">
    <property type="entry name" value="HIS_KIN"/>
    <property type="match status" value="1"/>
</dbReference>
<dbReference type="Pfam" id="PF08448">
    <property type="entry name" value="PAS_4"/>
    <property type="match status" value="1"/>
</dbReference>
<evidence type="ECO:0000256" key="10">
    <source>
        <dbReference type="ARBA" id="ARBA00022840"/>
    </source>
</evidence>
<dbReference type="GO" id="GO:0000155">
    <property type="term" value="F:phosphorelay sensor kinase activity"/>
    <property type="evidence" value="ECO:0007669"/>
    <property type="project" value="InterPro"/>
</dbReference>
<evidence type="ECO:0000313" key="17">
    <source>
        <dbReference type="EMBL" id="MBB4965209.1"/>
    </source>
</evidence>
<dbReference type="SMART" id="SM00388">
    <property type="entry name" value="HisKA"/>
    <property type="match status" value="1"/>
</dbReference>
<keyword evidence="11" id="KW-1133">Transmembrane helix</keyword>
<evidence type="ECO:0000256" key="5">
    <source>
        <dbReference type="ARBA" id="ARBA00022553"/>
    </source>
</evidence>
<dbReference type="PRINTS" id="PR00344">
    <property type="entry name" value="BCTRLSENSOR"/>
</dbReference>
<dbReference type="GO" id="GO:0005524">
    <property type="term" value="F:ATP binding"/>
    <property type="evidence" value="ECO:0007669"/>
    <property type="project" value="UniProtKB-KW"/>
</dbReference>
<dbReference type="InterPro" id="IPR035965">
    <property type="entry name" value="PAS-like_dom_sf"/>
</dbReference>
<dbReference type="Gene3D" id="3.30.565.10">
    <property type="entry name" value="Histidine kinase-like ATPase, C-terminal domain"/>
    <property type="match status" value="1"/>
</dbReference>
<keyword evidence="10" id="KW-0067">ATP-binding</keyword>
<evidence type="ECO:0000256" key="9">
    <source>
        <dbReference type="ARBA" id="ARBA00022777"/>
    </source>
</evidence>
<name>A0A7W7WVD1_9PSEU</name>
<evidence type="ECO:0000256" key="7">
    <source>
        <dbReference type="ARBA" id="ARBA00022692"/>
    </source>
</evidence>
<dbReference type="PANTHER" id="PTHR42878">
    <property type="entry name" value="TWO-COMPONENT HISTIDINE KINASE"/>
    <property type="match status" value="1"/>
</dbReference>
<feature type="domain" description="Histidine kinase" evidence="15">
    <location>
        <begin position="366"/>
        <end position="577"/>
    </location>
</feature>
<dbReference type="Proteomes" id="UP000542674">
    <property type="component" value="Unassembled WGS sequence"/>
</dbReference>
<keyword evidence="8" id="KW-0547">Nucleotide-binding</keyword>
<comment type="subcellular location">
    <subcellularLocation>
        <location evidence="3">Cell membrane</location>
    </subcellularLocation>
    <subcellularLocation>
        <location evidence="2">Membrane</location>
        <topology evidence="2">Multi-pass membrane protein</topology>
    </subcellularLocation>
</comment>
<evidence type="ECO:0000256" key="14">
    <source>
        <dbReference type="ARBA" id="ARBA00039401"/>
    </source>
</evidence>
<dbReference type="Gene3D" id="3.30.450.20">
    <property type="entry name" value="PAS domain"/>
    <property type="match status" value="2"/>
</dbReference>
<evidence type="ECO:0000256" key="2">
    <source>
        <dbReference type="ARBA" id="ARBA00004141"/>
    </source>
</evidence>
<dbReference type="GO" id="GO:0030295">
    <property type="term" value="F:protein kinase activator activity"/>
    <property type="evidence" value="ECO:0007669"/>
    <property type="project" value="TreeGrafter"/>
</dbReference>
<dbReference type="GO" id="GO:0000156">
    <property type="term" value="F:phosphorelay response regulator activity"/>
    <property type="evidence" value="ECO:0007669"/>
    <property type="project" value="TreeGrafter"/>
</dbReference>
<evidence type="ECO:0000256" key="8">
    <source>
        <dbReference type="ARBA" id="ARBA00022741"/>
    </source>
</evidence>
<dbReference type="InterPro" id="IPR005467">
    <property type="entry name" value="His_kinase_dom"/>
</dbReference>
<dbReference type="PROSITE" id="PS50112">
    <property type="entry name" value="PAS"/>
    <property type="match status" value="1"/>
</dbReference>
<keyword evidence="6" id="KW-0808">Transferase</keyword>
<dbReference type="EMBL" id="JACHJS010000001">
    <property type="protein sequence ID" value="MBB4965209.1"/>
    <property type="molecule type" value="Genomic_DNA"/>
</dbReference>
<evidence type="ECO:0000256" key="11">
    <source>
        <dbReference type="ARBA" id="ARBA00022989"/>
    </source>
</evidence>
<keyword evidence="18" id="KW-1185">Reference proteome</keyword>
<dbReference type="InterPro" id="IPR000014">
    <property type="entry name" value="PAS"/>
</dbReference>
<organism evidence="17 18">
    <name type="scientific">Saccharothrix violaceirubra</name>
    <dbReference type="NCBI Taxonomy" id="413306"/>
    <lineage>
        <taxon>Bacteria</taxon>
        <taxon>Bacillati</taxon>
        <taxon>Actinomycetota</taxon>
        <taxon>Actinomycetes</taxon>
        <taxon>Pseudonocardiales</taxon>
        <taxon>Pseudonocardiaceae</taxon>
        <taxon>Saccharothrix</taxon>
    </lineage>
</organism>
<dbReference type="AlphaFoldDB" id="A0A7W7WVD1"/>
<feature type="domain" description="PAS" evidence="16">
    <location>
        <begin position="220"/>
        <end position="258"/>
    </location>
</feature>
<sequence>MRDHQSDPFDVAAAVRVVTRAGRTARTAAVEVLMSVPGVRSARVAGEKPWLGDVVVPLELGGALVVTSDEVDGRLETLVDAVAAALDAVRFPSDGETLRDAVIAEMPAMVCLFDPEGLLSWSNLVRWPDGTPLHYGESRLDAIATQVHPDDQADVTRLMGELAPGDTARFSARVRKDNGGWQVLDITLLERTNDPVIHGMVAFANDVTALHEAEDRVRATVTRLSSLVEALDVGVLVQDAEGRLLVSNTALGAIAGLSGAPEDMVGMARDELRTLRTRPEADYARLDQLSQRCMQDRIPVHGVVVPLGDDRALELDFLPIGLDDRGLGQMWVLRDITEQVGLRQALERRNAELSRLSSLKTEFLSVVSHELRTPLTALTSLTPVLVADQPDGIRVVAEAVERNVTRMATLVETLLFLAGVESHSLEMATIDADADVLVRMEVDALRALAATSSVTLELEPAPERTLVHADPALFSRMVHHVVAAGIGSSPAGGRVKVRTSARRPGVWAVEVTDQVPLTVQAGRLFTTVPRGNRSPDPLIGSGLGLALARAIAERHGGAIYLEPSPEGGTTVRVELPA</sequence>
<keyword evidence="7" id="KW-0812">Transmembrane</keyword>
<dbReference type="SUPFAM" id="SSF47384">
    <property type="entry name" value="Homodimeric domain of signal transducing histidine kinase"/>
    <property type="match status" value="1"/>
</dbReference>